<organism evidence="6 7">
    <name type="scientific">Polarella glacialis</name>
    <name type="common">Dinoflagellate</name>
    <dbReference type="NCBI Taxonomy" id="89957"/>
    <lineage>
        <taxon>Eukaryota</taxon>
        <taxon>Sar</taxon>
        <taxon>Alveolata</taxon>
        <taxon>Dinophyceae</taxon>
        <taxon>Suessiales</taxon>
        <taxon>Suessiaceae</taxon>
        <taxon>Polarella</taxon>
    </lineage>
</organism>
<dbReference type="AlphaFoldDB" id="A0A813GSX3"/>
<dbReference type="GO" id="GO:0031267">
    <property type="term" value="F:small GTPase binding"/>
    <property type="evidence" value="ECO:0007669"/>
    <property type="project" value="TreeGrafter"/>
</dbReference>
<feature type="compositionally biased region" description="Acidic residues" evidence="4">
    <location>
        <begin position="38"/>
        <end position="65"/>
    </location>
</feature>
<comment type="caution">
    <text evidence="6">The sequence shown here is derived from an EMBL/GenBank/DDBJ whole genome shotgun (WGS) entry which is preliminary data.</text>
</comment>
<dbReference type="InterPro" id="IPR032675">
    <property type="entry name" value="LRR_dom_sf"/>
</dbReference>
<dbReference type="Pfam" id="PF13516">
    <property type="entry name" value="LRR_6"/>
    <property type="match status" value="1"/>
</dbReference>
<keyword evidence="1" id="KW-0343">GTPase activation</keyword>
<feature type="region of interest" description="Disordered" evidence="4">
    <location>
        <begin position="1"/>
        <end position="66"/>
    </location>
</feature>
<feature type="domain" description="PDZ" evidence="5">
    <location>
        <begin position="302"/>
        <end position="380"/>
    </location>
</feature>
<evidence type="ECO:0000256" key="1">
    <source>
        <dbReference type="ARBA" id="ARBA00022468"/>
    </source>
</evidence>
<dbReference type="GO" id="GO:0005634">
    <property type="term" value="C:nucleus"/>
    <property type="evidence" value="ECO:0007669"/>
    <property type="project" value="TreeGrafter"/>
</dbReference>
<dbReference type="EMBL" id="CAJNNV010029364">
    <property type="protein sequence ID" value="CAE8628274.1"/>
    <property type="molecule type" value="Genomic_DNA"/>
</dbReference>
<dbReference type="SUPFAM" id="SSF50156">
    <property type="entry name" value="PDZ domain-like"/>
    <property type="match status" value="1"/>
</dbReference>
<dbReference type="InterPro" id="IPR001478">
    <property type="entry name" value="PDZ"/>
</dbReference>
<protein>
    <recommendedName>
        <fullName evidence="5">PDZ domain-containing protein</fullName>
    </recommendedName>
</protein>
<reference evidence="6" key="1">
    <citation type="submission" date="2021-02" db="EMBL/GenBank/DDBJ databases">
        <authorList>
            <person name="Dougan E. K."/>
            <person name="Rhodes N."/>
            <person name="Thang M."/>
            <person name="Chan C."/>
        </authorList>
    </citation>
    <scope>NUCLEOTIDE SEQUENCE</scope>
</reference>
<dbReference type="Gene3D" id="3.80.10.10">
    <property type="entry name" value="Ribonuclease Inhibitor"/>
    <property type="match status" value="1"/>
</dbReference>
<sequence>MAAAAESAEAESPFQSPKRLDSSPRAASASSVGTGEEAQAEEGEEEEEEDEEGEEEEEEEEEEPEGLIATLKIGEHLEQRLQKLDELGGAEDKSIEVDLTDQPLGDEGAARLRRGLAGKAPALRRLLLRRTGLGVSGFTDVGAIASECPALEVLVLTGNLAGPDCLLGELFNAVDNSRSLRTLELTGCDLGDAGIEPLCAALERWDSDMKQLTSLKRLVLGANKISCEGARRLGAMLSTARVLEELDISANRFCEEGGIAIAEGLRKNKAQLRWLDISQNRLKVAGTKPIVEVFMPSHPIFTIKLVRPTGTKVGMVLDSKMVVRGMEHGSVAEIYGAQNPSDVVVNGDRIIEVNGKTEPGEMTHALQTGEELTVTLTREAKRFEFLDLTQNLLGHAGAKELRKLVGQSQKGLLLGYQLRFDDGKRSMILDAT</sequence>
<dbReference type="Proteomes" id="UP000654075">
    <property type="component" value="Unassembled WGS sequence"/>
</dbReference>
<dbReference type="SUPFAM" id="SSF52047">
    <property type="entry name" value="RNI-like"/>
    <property type="match status" value="1"/>
</dbReference>
<evidence type="ECO:0000256" key="3">
    <source>
        <dbReference type="ARBA" id="ARBA00022737"/>
    </source>
</evidence>
<evidence type="ECO:0000313" key="7">
    <source>
        <dbReference type="Proteomes" id="UP000654075"/>
    </source>
</evidence>
<proteinExistence type="predicted"/>
<dbReference type="PANTHER" id="PTHR24113">
    <property type="entry name" value="RAN GTPASE-ACTIVATING PROTEIN 1"/>
    <property type="match status" value="1"/>
</dbReference>
<feature type="compositionally biased region" description="Low complexity" evidence="4">
    <location>
        <begin position="1"/>
        <end position="12"/>
    </location>
</feature>
<evidence type="ECO:0000256" key="4">
    <source>
        <dbReference type="SAM" id="MobiDB-lite"/>
    </source>
</evidence>
<gene>
    <name evidence="6" type="ORF">PGLA1383_LOCUS44937</name>
</gene>
<accession>A0A813GSX3</accession>
<dbReference type="GO" id="GO:0006913">
    <property type="term" value="P:nucleocytoplasmic transport"/>
    <property type="evidence" value="ECO:0007669"/>
    <property type="project" value="TreeGrafter"/>
</dbReference>
<dbReference type="InterPro" id="IPR036034">
    <property type="entry name" value="PDZ_sf"/>
</dbReference>
<dbReference type="OrthoDB" id="120976at2759"/>
<dbReference type="GO" id="GO:0005829">
    <property type="term" value="C:cytosol"/>
    <property type="evidence" value="ECO:0007669"/>
    <property type="project" value="TreeGrafter"/>
</dbReference>
<dbReference type="GO" id="GO:0005096">
    <property type="term" value="F:GTPase activator activity"/>
    <property type="evidence" value="ECO:0007669"/>
    <property type="project" value="UniProtKB-KW"/>
</dbReference>
<keyword evidence="2" id="KW-0433">Leucine-rich repeat</keyword>
<keyword evidence="7" id="KW-1185">Reference proteome</keyword>
<dbReference type="InterPro" id="IPR027038">
    <property type="entry name" value="RanGap"/>
</dbReference>
<dbReference type="PROSITE" id="PS50106">
    <property type="entry name" value="PDZ"/>
    <property type="match status" value="1"/>
</dbReference>
<evidence type="ECO:0000259" key="5">
    <source>
        <dbReference type="PROSITE" id="PS50106"/>
    </source>
</evidence>
<dbReference type="SMART" id="SM00368">
    <property type="entry name" value="LRR_RI"/>
    <property type="match status" value="6"/>
</dbReference>
<dbReference type="GO" id="GO:0048471">
    <property type="term" value="C:perinuclear region of cytoplasm"/>
    <property type="evidence" value="ECO:0007669"/>
    <property type="project" value="TreeGrafter"/>
</dbReference>
<name>A0A813GSX3_POLGL</name>
<dbReference type="PANTHER" id="PTHR24113:SF12">
    <property type="entry name" value="RAN GTPASE-ACTIVATING PROTEIN 1"/>
    <property type="match status" value="1"/>
</dbReference>
<dbReference type="OMA" id="CGAEMAT"/>
<dbReference type="InterPro" id="IPR001611">
    <property type="entry name" value="Leu-rich_rpt"/>
</dbReference>
<keyword evidence="3" id="KW-0677">Repeat</keyword>
<evidence type="ECO:0000256" key="2">
    <source>
        <dbReference type="ARBA" id="ARBA00022614"/>
    </source>
</evidence>
<evidence type="ECO:0000313" key="6">
    <source>
        <dbReference type="EMBL" id="CAE8628274.1"/>
    </source>
</evidence>